<organism evidence="12 13">
    <name type="scientific">Ridgeia piscesae</name>
    <name type="common">Tubeworm</name>
    <dbReference type="NCBI Taxonomy" id="27915"/>
    <lineage>
        <taxon>Eukaryota</taxon>
        <taxon>Metazoa</taxon>
        <taxon>Spiralia</taxon>
        <taxon>Lophotrochozoa</taxon>
        <taxon>Annelida</taxon>
        <taxon>Polychaeta</taxon>
        <taxon>Sedentaria</taxon>
        <taxon>Canalipalpata</taxon>
        <taxon>Sabellida</taxon>
        <taxon>Siboglinidae</taxon>
        <taxon>Ridgeia</taxon>
    </lineage>
</organism>
<dbReference type="GO" id="GO:0005737">
    <property type="term" value="C:cytoplasm"/>
    <property type="evidence" value="ECO:0007669"/>
    <property type="project" value="TreeGrafter"/>
</dbReference>
<comment type="domain">
    <text evidence="11">A pair of annexin repeats may form one binding site for calcium and phospholipid.</text>
</comment>
<dbReference type="InterPro" id="IPR018502">
    <property type="entry name" value="Annexin_repeat"/>
</dbReference>
<dbReference type="FunFam" id="1.10.220.10:FF:000002">
    <property type="entry name" value="Annexin"/>
    <property type="match status" value="1"/>
</dbReference>
<keyword evidence="13" id="KW-1185">Reference proteome</keyword>
<evidence type="ECO:0000256" key="9">
    <source>
        <dbReference type="ARBA" id="ARBA00059330"/>
    </source>
</evidence>
<dbReference type="GO" id="GO:0005634">
    <property type="term" value="C:nucleus"/>
    <property type="evidence" value="ECO:0007669"/>
    <property type="project" value="TreeGrafter"/>
</dbReference>
<evidence type="ECO:0000256" key="11">
    <source>
        <dbReference type="RuleBase" id="RU003540"/>
    </source>
</evidence>
<evidence type="ECO:0000256" key="3">
    <source>
        <dbReference type="ARBA" id="ARBA00007831"/>
    </source>
</evidence>
<dbReference type="GO" id="GO:0005509">
    <property type="term" value="F:calcium ion binding"/>
    <property type="evidence" value="ECO:0007669"/>
    <property type="project" value="InterPro"/>
</dbReference>
<comment type="caution">
    <text evidence="12">The sequence shown here is derived from an EMBL/GenBank/DDBJ whole genome shotgun (WGS) entry which is preliminary data.</text>
</comment>
<dbReference type="Gene3D" id="1.10.220.10">
    <property type="entry name" value="Annexin"/>
    <property type="match status" value="4"/>
</dbReference>
<proteinExistence type="inferred from homology"/>
<evidence type="ECO:0000256" key="2">
    <source>
        <dbReference type="ARBA" id="ARBA00004550"/>
    </source>
</evidence>
<accession>A0AAD9NKK6</accession>
<dbReference type="GO" id="GO:0005886">
    <property type="term" value="C:plasma membrane"/>
    <property type="evidence" value="ECO:0007669"/>
    <property type="project" value="TreeGrafter"/>
</dbReference>
<dbReference type="EMBL" id="JAODUO010001147">
    <property type="protein sequence ID" value="KAK2170589.1"/>
    <property type="molecule type" value="Genomic_DNA"/>
</dbReference>
<dbReference type="FunFam" id="1.10.220.10:FF:000004">
    <property type="entry name" value="Annexin"/>
    <property type="match status" value="1"/>
</dbReference>
<evidence type="ECO:0000256" key="5">
    <source>
        <dbReference type="ARBA" id="ARBA00022837"/>
    </source>
</evidence>
<dbReference type="GO" id="GO:0001786">
    <property type="term" value="F:phosphatidylserine binding"/>
    <property type="evidence" value="ECO:0007669"/>
    <property type="project" value="TreeGrafter"/>
</dbReference>
<evidence type="ECO:0000313" key="13">
    <source>
        <dbReference type="Proteomes" id="UP001209878"/>
    </source>
</evidence>
<sequence length="314" mass="34781">MATVLPAEDFDAGAASEDLRKSMKGFGTDESVIIKLLARHTNEQRQEIASAFKTAYGEELVDQLKSELGGNFEDAVVAMMTKPNVYDAQQLRAAMKGAGTDEATLVEIMCSRTNDDIEAIKQAYEEEFERNLEEDFQNETSGNFKRLLVSQCNAGRDESEDVDDDKAREDAQEMYDAGEGQFGTDESTINMVLCSRSFPQLRATFHAYKEIADKDLEDAIEAETSGSLQDGFIAIVRCARDMSDFFARRLYNSMKGAGTDDAALIRIVVSRSEIDLAPIKEAFQARYETSLSEFISDDCGGDHKRLLLAVVGDE</sequence>
<dbReference type="PROSITE" id="PS00223">
    <property type="entry name" value="ANNEXIN_1"/>
    <property type="match status" value="1"/>
</dbReference>
<evidence type="ECO:0000256" key="10">
    <source>
        <dbReference type="ARBA" id="ARBA00060393"/>
    </source>
</evidence>
<dbReference type="GO" id="GO:0005544">
    <property type="term" value="F:calcium-dependent phospholipid binding"/>
    <property type="evidence" value="ECO:0007669"/>
    <property type="project" value="UniProtKB-KW"/>
</dbReference>
<dbReference type="GO" id="GO:0005576">
    <property type="term" value="C:extracellular region"/>
    <property type="evidence" value="ECO:0007669"/>
    <property type="project" value="UniProtKB-SubCell"/>
</dbReference>
<dbReference type="InterPro" id="IPR037104">
    <property type="entry name" value="Annexin_sf"/>
</dbReference>
<protein>
    <recommendedName>
        <fullName evidence="11">Annexin</fullName>
    </recommendedName>
</protein>
<dbReference type="FunFam" id="1.10.220.10:FF:000001">
    <property type="entry name" value="Annexin"/>
    <property type="match status" value="1"/>
</dbReference>
<evidence type="ECO:0000256" key="7">
    <source>
        <dbReference type="ARBA" id="ARBA00023302"/>
    </source>
</evidence>
<dbReference type="PROSITE" id="PS51897">
    <property type="entry name" value="ANNEXIN_2"/>
    <property type="match status" value="4"/>
</dbReference>
<evidence type="ECO:0000256" key="4">
    <source>
        <dbReference type="ARBA" id="ARBA00022737"/>
    </source>
</evidence>
<keyword evidence="4 11" id="KW-0677">Repeat</keyword>
<dbReference type="Proteomes" id="UP001209878">
    <property type="component" value="Unassembled WGS sequence"/>
</dbReference>
<comment type="function">
    <text evidence="9">Involved in reproduction of the worm. Involved in host-parasite interaction. Delivered into the host cell by means of parasite exosomes. Binds to acidic phospholipid membranes in a calcium-dependent manner in vitro. Causes aggregation of liposomes in the presence of calcium, but not in its absence. Likely to promote membrane fusion. May provide structural integrity within the tegument.</text>
</comment>
<dbReference type="PRINTS" id="PR00196">
    <property type="entry name" value="ANNEXIN"/>
</dbReference>
<keyword evidence="7 11" id="KW-0111">Calcium/phospholipid-binding</keyword>
<gene>
    <name evidence="12" type="ORF">NP493_1146g00000</name>
</gene>
<dbReference type="PANTHER" id="PTHR10502:SF239">
    <property type="entry name" value="ANNEXIN A7"/>
    <property type="match status" value="1"/>
</dbReference>
<dbReference type="FunFam" id="1.10.220.10:FF:000003">
    <property type="entry name" value="Annexin"/>
    <property type="match status" value="1"/>
</dbReference>
<dbReference type="PANTHER" id="PTHR10502">
    <property type="entry name" value="ANNEXIN"/>
    <property type="match status" value="1"/>
</dbReference>
<comment type="subcellular location">
    <subcellularLocation>
        <location evidence="1">Host cell</location>
    </subcellularLocation>
    <subcellularLocation>
        <location evidence="2">Secreted</location>
        <location evidence="2">Extracellular exosome</location>
    </subcellularLocation>
    <subcellularLocation>
        <location evidence="10">Tegument</location>
    </subcellularLocation>
</comment>
<keyword evidence="6 11" id="KW-0041">Annexin</keyword>
<keyword evidence="5 11" id="KW-0106">Calcium</keyword>
<dbReference type="SUPFAM" id="SSF47874">
    <property type="entry name" value="Annexin"/>
    <property type="match status" value="1"/>
</dbReference>
<dbReference type="GO" id="GO:0043657">
    <property type="term" value="C:host cell"/>
    <property type="evidence" value="ECO:0007669"/>
    <property type="project" value="UniProtKB-SubCell"/>
</dbReference>
<dbReference type="InterPro" id="IPR001464">
    <property type="entry name" value="Annexin"/>
</dbReference>
<evidence type="ECO:0000256" key="6">
    <source>
        <dbReference type="ARBA" id="ARBA00023216"/>
    </source>
</evidence>
<evidence type="ECO:0000313" key="12">
    <source>
        <dbReference type="EMBL" id="KAK2170589.1"/>
    </source>
</evidence>
<dbReference type="GO" id="GO:0012506">
    <property type="term" value="C:vesicle membrane"/>
    <property type="evidence" value="ECO:0007669"/>
    <property type="project" value="TreeGrafter"/>
</dbReference>
<name>A0AAD9NKK6_RIDPI</name>
<reference evidence="12" key="1">
    <citation type="journal article" date="2023" name="Mol. Biol. Evol.">
        <title>Third-Generation Sequencing Reveals the Adaptive Role of the Epigenome in Three Deep-Sea Polychaetes.</title>
        <authorList>
            <person name="Perez M."/>
            <person name="Aroh O."/>
            <person name="Sun Y."/>
            <person name="Lan Y."/>
            <person name="Juniper S.K."/>
            <person name="Young C.R."/>
            <person name="Angers B."/>
            <person name="Qian P.Y."/>
        </authorList>
    </citation>
    <scope>NUCLEOTIDE SEQUENCE</scope>
    <source>
        <strain evidence="12">R07B-5</strain>
    </source>
</reference>
<dbReference type="AlphaFoldDB" id="A0AAD9NKK6"/>
<dbReference type="SMART" id="SM00335">
    <property type="entry name" value="ANX"/>
    <property type="match status" value="4"/>
</dbReference>
<comment type="function">
    <text evidence="8">Calcium/phospholipid-binding protein which promotes membrane fusion and is involved in exocytosis.</text>
</comment>
<dbReference type="Pfam" id="PF00191">
    <property type="entry name" value="Annexin"/>
    <property type="match status" value="4"/>
</dbReference>
<evidence type="ECO:0000256" key="1">
    <source>
        <dbReference type="ARBA" id="ARBA00004340"/>
    </source>
</evidence>
<comment type="similarity">
    <text evidence="3 11">Belongs to the annexin family.</text>
</comment>
<evidence type="ECO:0000256" key="8">
    <source>
        <dbReference type="ARBA" id="ARBA00037210"/>
    </source>
</evidence>
<dbReference type="InterPro" id="IPR018252">
    <property type="entry name" value="Annexin_repeat_CS"/>
</dbReference>